<dbReference type="Pfam" id="PF16507">
    <property type="entry name" value="HEAT_PSME4_mid"/>
    <property type="match status" value="1"/>
</dbReference>
<dbReference type="InterPro" id="IPR032430">
    <property type="entry name" value="Blm10_mid"/>
</dbReference>
<evidence type="ECO:0000313" key="2">
    <source>
        <dbReference type="EMBL" id="CAD7196726.1"/>
    </source>
</evidence>
<organism evidence="2">
    <name type="scientific">Timema douglasi</name>
    <name type="common">Walking stick</name>
    <dbReference type="NCBI Taxonomy" id="61478"/>
    <lineage>
        <taxon>Eukaryota</taxon>
        <taxon>Metazoa</taxon>
        <taxon>Ecdysozoa</taxon>
        <taxon>Arthropoda</taxon>
        <taxon>Hexapoda</taxon>
        <taxon>Insecta</taxon>
        <taxon>Pterygota</taxon>
        <taxon>Neoptera</taxon>
        <taxon>Polyneoptera</taxon>
        <taxon>Phasmatodea</taxon>
        <taxon>Timematodea</taxon>
        <taxon>Timematoidea</taxon>
        <taxon>Timematidae</taxon>
        <taxon>Timema</taxon>
    </lineage>
</organism>
<dbReference type="GO" id="GO:0005829">
    <property type="term" value="C:cytosol"/>
    <property type="evidence" value="ECO:0007669"/>
    <property type="project" value="TreeGrafter"/>
</dbReference>
<dbReference type="EMBL" id="OA565303">
    <property type="protein sequence ID" value="CAD7196726.1"/>
    <property type="molecule type" value="Genomic_DNA"/>
</dbReference>
<dbReference type="GO" id="GO:0010499">
    <property type="term" value="P:proteasomal ubiquitin-independent protein catabolic process"/>
    <property type="evidence" value="ECO:0007669"/>
    <property type="project" value="TreeGrafter"/>
</dbReference>
<dbReference type="GO" id="GO:0016504">
    <property type="term" value="F:peptidase activator activity"/>
    <property type="evidence" value="ECO:0007669"/>
    <property type="project" value="InterPro"/>
</dbReference>
<protein>
    <recommendedName>
        <fullName evidence="1">Proteasome activator Blm10 middle HEAT repeats region domain-containing protein</fullName>
    </recommendedName>
</protein>
<accession>A0A7R8Z983</accession>
<proteinExistence type="predicted"/>
<dbReference type="PANTHER" id="PTHR32170">
    <property type="entry name" value="PROTEASOME ACTIVATOR COMPLEX SUBUNIT 4"/>
    <property type="match status" value="1"/>
</dbReference>
<name>A0A7R8Z983_TIMDO</name>
<dbReference type="InterPro" id="IPR035309">
    <property type="entry name" value="PSME4"/>
</dbReference>
<feature type="domain" description="Proteasome activator Blm10 middle HEAT repeats region" evidence="1">
    <location>
        <begin position="50"/>
        <end position="216"/>
    </location>
</feature>
<evidence type="ECO:0000259" key="1">
    <source>
        <dbReference type="Pfam" id="PF16507"/>
    </source>
</evidence>
<dbReference type="GO" id="GO:0005634">
    <property type="term" value="C:nucleus"/>
    <property type="evidence" value="ECO:0007669"/>
    <property type="project" value="TreeGrafter"/>
</dbReference>
<sequence length="221" mass="24483">MKHHTQLLSVTESIASSLGYQYTNVGLPWHHSSVGSQTSGGESQMQDTPMYANLETLTEPHKLTAAMQCVVAVARPMVQGKTNGYKEGPTHVIPLLLATLPGIDPNDIRKCFVTLQFISTFATMIPFVDSSTASENWKDLTEEEEIICLATADFEDFVLQFMDRCFILIENSSLEATRLEQEEGDKRSKIENMAECALSSSCTALLVQTSPDIFKVKRTLI</sequence>
<dbReference type="GO" id="GO:0070628">
    <property type="term" value="F:proteasome binding"/>
    <property type="evidence" value="ECO:0007669"/>
    <property type="project" value="InterPro"/>
</dbReference>
<dbReference type="PANTHER" id="PTHR32170:SF3">
    <property type="entry name" value="PROTEASOME ACTIVATOR COMPLEX SUBUNIT 4"/>
    <property type="match status" value="1"/>
</dbReference>
<reference evidence="2" key="1">
    <citation type="submission" date="2020-11" db="EMBL/GenBank/DDBJ databases">
        <authorList>
            <person name="Tran Van P."/>
        </authorList>
    </citation>
    <scope>NUCLEOTIDE SEQUENCE</scope>
</reference>
<dbReference type="AlphaFoldDB" id="A0A7R8Z983"/>
<gene>
    <name evidence="2" type="ORF">TDIB3V08_LOCUS3057</name>
</gene>